<dbReference type="Proteomes" id="UP000245880">
    <property type="component" value="Unassembled WGS sequence"/>
</dbReference>
<evidence type="ECO:0008006" key="4">
    <source>
        <dbReference type="Google" id="ProtNLM"/>
    </source>
</evidence>
<evidence type="ECO:0000313" key="3">
    <source>
        <dbReference type="Proteomes" id="UP000245880"/>
    </source>
</evidence>
<accession>A0A316AA47</accession>
<organism evidence="2 3">
    <name type="scientific">Dyadobacter jejuensis</name>
    <dbReference type="NCBI Taxonomy" id="1082580"/>
    <lineage>
        <taxon>Bacteria</taxon>
        <taxon>Pseudomonadati</taxon>
        <taxon>Bacteroidota</taxon>
        <taxon>Cytophagia</taxon>
        <taxon>Cytophagales</taxon>
        <taxon>Spirosomataceae</taxon>
        <taxon>Dyadobacter</taxon>
    </lineage>
</organism>
<dbReference type="OrthoDB" id="961604at2"/>
<keyword evidence="1" id="KW-0732">Signal</keyword>
<dbReference type="AlphaFoldDB" id="A0A316AA47"/>
<dbReference type="RefSeq" id="WP_109677806.1">
    <property type="nucleotide sequence ID" value="NZ_QGDT01000017.1"/>
</dbReference>
<dbReference type="EMBL" id="QGDT01000017">
    <property type="protein sequence ID" value="PWJ54543.1"/>
    <property type="molecule type" value="Genomic_DNA"/>
</dbReference>
<name>A0A316AA47_9BACT</name>
<reference evidence="2 3" key="1">
    <citation type="submission" date="2018-03" db="EMBL/GenBank/DDBJ databases">
        <title>Genomic Encyclopedia of Archaeal and Bacterial Type Strains, Phase II (KMG-II): from individual species to whole genera.</title>
        <authorList>
            <person name="Goeker M."/>
        </authorList>
    </citation>
    <scope>NUCLEOTIDE SEQUENCE [LARGE SCALE GENOMIC DNA]</scope>
    <source>
        <strain evidence="2 3">DSM 100346</strain>
    </source>
</reference>
<feature type="signal peptide" evidence="1">
    <location>
        <begin position="1"/>
        <end position="24"/>
    </location>
</feature>
<gene>
    <name evidence="2" type="ORF">CLV98_11781</name>
</gene>
<proteinExistence type="predicted"/>
<keyword evidence="3" id="KW-1185">Reference proteome</keyword>
<sequence>MKNSIKTIAIALAIILTATLSGVAKDKGTKKAASFGTGIYTTVEGKINVMVDKAGAEYPTHLLVRDYRGTVVYRETISKKHTKFGRTLNLKELPCGTYDIDIISNGVRQTKTFELSEEVPQRTVKMEL</sequence>
<evidence type="ECO:0000313" key="2">
    <source>
        <dbReference type="EMBL" id="PWJ54543.1"/>
    </source>
</evidence>
<feature type="chain" id="PRO_5016272174" description="Secreted protein (Por secretion system target)" evidence="1">
    <location>
        <begin position="25"/>
        <end position="128"/>
    </location>
</feature>
<evidence type="ECO:0000256" key="1">
    <source>
        <dbReference type="SAM" id="SignalP"/>
    </source>
</evidence>
<protein>
    <recommendedName>
        <fullName evidence="4">Secreted protein (Por secretion system target)</fullName>
    </recommendedName>
</protein>
<comment type="caution">
    <text evidence="2">The sequence shown here is derived from an EMBL/GenBank/DDBJ whole genome shotgun (WGS) entry which is preliminary data.</text>
</comment>